<comment type="caution">
    <text evidence="11">The sequence shown here is derived from an EMBL/GenBank/DDBJ whole genome shotgun (WGS) entry which is preliminary data.</text>
</comment>
<evidence type="ECO:0000256" key="6">
    <source>
        <dbReference type="ARBA" id="ARBA00022692"/>
    </source>
</evidence>
<keyword evidence="8 10" id="KW-1133">Transmembrane helix</keyword>
<evidence type="ECO:0000313" key="11">
    <source>
        <dbReference type="EMBL" id="MBB5687428.1"/>
    </source>
</evidence>
<keyword evidence="4" id="KW-1003">Cell membrane</keyword>
<evidence type="ECO:0000256" key="1">
    <source>
        <dbReference type="ARBA" id="ARBA00004377"/>
    </source>
</evidence>
<dbReference type="GO" id="GO:0015628">
    <property type="term" value="P:protein secretion by the type II secretion system"/>
    <property type="evidence" value="ECO:0007669"/>
    <property type="project" value="InterPro"/>
</dbReference>
<gene>
    <name evidence="11" type="ORF">FHS49_003456</name>
</gene>
<dbReference type="AlphaFoldDB" id="A0A7W9AKN3"/>
<keyword evidence="5" id="KW-0997">Cell inner membrane</keyword>
<name>A0A7W9AKN3_9SPHN</name>
<evidence type="ECO:0000256" key="10">
    <source>
        <dbReference type="SAM" id="Phobius"/>
    </source>
</evidence>
<evidence type="ECO:0000256" key="5">
    <source>
        <dbReference type="ARBA" id="ARBA00022519"/>
    </source>
</evidence>
<dbReference type="RefSeq" id="WP_184020874.1">
    <property type="nucleotide sequence ID" value="NZ_JACIJC010000005.1"/>
</dbReference>
<dbReference type="GO" id="GO:0005886">
    <property type="term" value="C:plasma membrane"/>
    <property type="evidence" value="ECO:0007669"/>
    <property type="project" value="UniProtKB-SubCell"/>
</dbReference>
<dbReference type="SUPFAM" id="SSF103054">
    <property type="entry name" value="General secretion pathway protein M, EpsM"/>
    <property type="match status" value="1"/>
</dbReference>
<evidence type="ECO:0000313" key="12">
    <source>
        <dbReference type="Proteomes" id="UP000549617"/>
    </source>
</evidence>
<keyword evidence="12" id="KW-1185">Reference proteome</keyword>
<dbReference type="Proteomes" id="UP000549617">
    <property type="component" value="Unassembled WGS sequence"/>
</dbReference>
<reference evidence="11 12" key="1">
    <citation type="submission" date="2020-08" db="EMBL/GenBank/DDBJ databases">
        <title>Genomic Encyclopedia of Type Strains, Phase IV (KMG-IV): sequencing the most valuable type-strain genomes for metagenomic binning, comparative biology and taxonomic classification.</title>
        <authorList>
            <person name="Goeker M."/>
        </authorList>
    </citation>
    <scope>NUCLEOTIDE SEQUENCE [LARGE SCALE GENOMIC DNA]</scope>
    <source>
        <strain evidence="11 12">DSM 25079</strain>
    </source>
</reference>
<comment type="similarity">
    <text evidence="2">Belongs to the GSP M family.</text>
</comment>
<keyword evidence="3" id="KW-0813">Transport</keyword>
<dbReference type="InterPro" id="IPR023229">
    <property type="entry name" value="T2SS_M_periplasmic_sf"/>
</dbReference>
<evidence type="ECO:0000256" key="2">
    <source>
        <dbReference type="ARBA" id="ARBA00010637"/>
    </source>
</evidence>
<dbReference type="InterPro" id="IPR007690">
    <property type="entry name" value="T2SS_GspM"/>
</dbReference>
<protein>
    <submittedName>
        <fullName evidence="11">General secretion pathway protein M</fullName>
    </submittedName>
</protein>
<keyword evidence="9 10" id="KW-0472">Membrane</keyword>
<evidence type="ECO:0000256" key="8">
    <source>
        <dbReference type="ARBA" id="ARBA00022989"/>
    </source>
</evidence>
<organism evidence="11 12">
    <name type="scientific">Sphingobium boeckii</name>
    <dbReference type="NCBI Taxonomy" id="1082345"/>
    <lineage>
        <taxon>Bacteria</taxon>
        <taxon>Pseudomonadati</taxon>
        <taxon>Pseudomonadota</taxon>
        <taxon>Alphaproteobacteria</taxon>
        <taxon>Sphingomonadales</taxon>
        <taxon>Sphingomonadaceae</taxon>
        <taxon>Sphingobium</taxon>
    </lineage>
</organism>
<keyword evidence="7" id="KW-0653">Protein transport</keyword>
<comment type="subcellular location">
    <subcellularLocation>
        <location evidence="1">Cell inner membrane</location>
        <topology evidence="1">Single-pass membrane protein</topology>
    </subcellularLocation>
</comment>
<evidence type="ECO:0000256" key="9">
    <source>
        <dbReference type="ARBA" id="ARBA00023136"/>
    </source>
</evidence>
<feature type="transmembrane region" description="Helical" evidence="10">
    <location>
        <begin position="20"/>
        <end position="40"/>
    </location>
</feature>
<accession>A0A7W9AKN3</accession>
<dbReference type="EMBL" id="JACIJC010000005">
    <property type="protein sequence ID" value="MBB5687428.1"/>
    <property type="molecule type" value="Genomic_DNA"/>
</dbReference>
<proteinExistence type="inferred from homology"/>
<keyword evidence="6 10" id="KW-0812">Transmembrane</keyword>
<dbReference type="GO" id="GO:0015627">
    <property type="term" value="C:type II protein secretion system complex"/>
    <property type="evidence" value="ECO:0007669"/>
    <property type="project" value="InterPro"/>
</dbReference>
<dbReference type="Pfam" id="PF04612">
    <property type="entry name" value="T2SSM"/>
    <property type="match status" value="1"/>
</dbReference>
<evidence type="ECO:0000256" key="7">
    <source>
        <dbReference type="ARBA" id="ARBA00022927"/>
    </source>
</evidence>
<sequence length="160" mass="17518">MTAAFKLWWTGLSLREQRMMLVMVALLAITILWLGIIRPVDNALSSAREHHGRAVVQNAQVAAKVEAVRDLRRTVPPALDADVATAIGQSASEVGFVLGKIEAQGRDKASLSIASARPTAFFGWLQDLERRGIFPETLRARANSDRTLNIEGVFRGRAAQ</sequence>
<evidence type="ECO:0000256" key="4">
    <source>
        <dbReference type="ARBA" id="ARBA00022475"/>
    </source>
</evidence>
<evidence type="ECO:0000256" key="3">
    <source>
        <dbReference type="ARBA" id="ARBA00022448"/>
    </source>
</evidence>